<dbReference type="PANTHER" id="PTHR31650">
    <property type="entry name" value="O-ACYLTRANSFERASE (WSD1-LIKE) FAMILY PROTEIN"/>
    <property type="match status" value="1"/>
</dbReference>
<keyword evidence="6 11" id="KW-0808">Transferase</keyword>
<dbReference type="Pfam" id="PF06974">
    <property type="entry name" value="WS_DGAT_C"/>
    <property type="match status" value="1"/>
</dbReference>
<dbReference type="RefSeq" id="WP_346074074.1">
    <property type="nucleotide sequence ID" value="NZ_BAAAHC010000019.1"/>
</dbReference>
<evidence type="ECO:0000256" key="8">
    <source>
        <dbReference type="ARBA" id="ARBA00023098"/>
    </source>
</evidence>
<sequence>MTTTTISALDWAFLCLEQDTAPMHLGAVAVFRPRRLVHREELLSRLAERAARIPRLRQRIEWSWLPGQARWAEVADFDAARHVHSHQVVSPGGREELAALVAELVADPLDLRRPLWELHLITGLDGDRFAILVKFHHALADGRGAVEIGMRLLDGLAGEPTPDLPAPRRPLADALDLVRRPQQLFDAVRGMLATSGESLGIASSMVRNFRVPVPGSPLRAPSSPARRVALVPLELAQLRRIRARHGGTTNDVVLAVVSGALRRWLDNRGHPTEDVPVRALVPVSRRRPGPRTGNNQLSGYLCDLPVGEPDPVARLRTIRAEMGRNKSTGPLRGPGAFPLLAERMPPILHQVAAPLAGHSAALLFDLVVTNVPLPDFPARLAGAELTELYPVAPLAPGQALGIAVSQYRGAVHVGLQANRTAVPDLEKFCEALPLAAAELDDRV</sequence>
<evidence type="ECO:0000256" key="5">
    <source>
        <dbReference type="ARBA" id="ARBA00022516"/>
    </source>
</evidence>
<comment type="pathway">
    <text evidence="2">Lipid metabolism.</text>
</comment>
<organism evidence="14 15">
    <name type="scientific">Saccharopolyspora thermophila</name>
    <dbReference type="NCBI Taxonomy" id="89367"/>
    <lineage>
        <taxon>Bacteria</taxon>
        <taxon>Bacillati</taxon>
        <taxon>Actinomycetota</taxon>
        <taxon>Actinomycetes</taxon>
        <taxon>Pseudonocardiales</taxon>
        <taxon>Pseudonocardiaceae</taxon>
        <taxon>Saccharopolyspora</taxon>
    </lineage>
</organism>
<dbReference type="EC" id="2.3.1.20" evidence="4 11"/>
<keyword evidence="15" id="KW-1185">Reference proteome</keyword>
<evidence type="ECO:0000313" key="15">
    <source>
        <dbReference type="Proteomes" id="UP001500220"/>
    </source>
</evidence>
<evidence type="ECO:0000256" key="11">
    <source>
        <dbReference type="RuleBase" id="RU361241"/>
    </source>
</evidence>
<name>A0ABP3N601_9PSEU</name>
<evidence type="ECO:0000256" key="2">
    <source>
        <dbReference type="ARBA" id="ARBA00005189"/>
    </source>
</evidence>
<evidence type="ECO:0000259" key="13">
    <source>
        <dbReference type="Pfam" id="PF06974"/>
    </source>
</evidence>
<dbReference type="SUPFAM" id="SSF52777">
    <property type="entry name" value="CoA-dependent acyltransferases"/>
    <property type="match status" value="2"/>
</dbReference>
<evidence type="ECO:0000256" key="1">
    <source>
        <dbReference type="ARBA" id="ARBA00004771"/>
    </source>
</evidence>
<dbReference type="Pfam" id="PF03007">
    <property type="entry name" value="WS_DGAT_cat"/>
    <property type="match status" value="1"/>
</dbReference>
<reference evidence="15" key="1">
    <citation type="journal article" date="2019" name="Int. J. Syst. Evol. Microbiol.">
        <title>The Global Catalogue of Microorganisms (GCM) 10K type strain sequencing project: providing services to taxonomists for standard genome sequencing and annotation.</title>
        <authorList>
            <consortium name="The Broad Institute Genomics Platform"/>
            <consortium name="The Broad Institute Genome Sequencing Center for Infectious Disease"/>
            <person name="Wu L."/>
            <person name="Ma J."/>
        </authorList>
    </citation>
    <scope>NUCLEOTIDE SEQUENCE [LARGE SCALE GENOMIC DNA]</scope>
    <source>
        <strain evidence="15">JCM 10664</strain>
    </source>
</reference>
<accession>A0ABP3N601</accession>
<comment type="caution">
    <text evidence="14">The sequence shown here is derived from an EMBL/GenBank/DDBJ whole genome shotgun (WGS) entry which is preliminary data.</text>
</comment>
<keyword evidence="8 11" id="KW-0443">Lipid metabolism</keyword>
<comment type="catalytic activity">
    <reaction evidence="10 11">
        <text>an acyl-CoA + a 1,2-diacyl-sn-glycerol = a triacyl-sn-glycerol + CoA</text>
        <dbReference type="Rhea" id="RHEA:10868"/>
        <dbReference type="ChEBI" id="CHEBI:17815"/>
        <dbReference type="ChEBI" id="CHEBI:57287"/>
        <dbReference type="ChEBI" id="CHEBI:58342"/>
        <dbReference type="ChEBI" id="CHEBI:64615"/>
        <dbReference type="EC" id="2.3.1.20"/>
    </reaction>
</comment>
<evidence type="ECO:0000256" key="3">
    <source>
        <dbReference type="ARBA" id="ARBA00009587"/>
    </source>
</evidence>
<dbReference type="InterPro" id="IPR045034">
    <property type="entry name" value="O-acyltransferase_WSD1-like"/>
</dbReference>
<keyword evidence="5 11" id="KW-0444">Lipid biosynthesis</keyword>
<dbReference type="Proteomes" id="UP001500220">
    <property type="component" value="Unassembled WGS sequence"/>
</dbReference>
<protein>
    <recommendedName>
        <fullName evidence="4 11">Diacylglycerol O-acyltransferase</fullName>
        <ecNumber evidence="4 11">2.3.1.20</ecNumber>
    </recommendedName>
</protein>
<gene>
    <name evidence="14" type="ORF">GCM10009545_44550</name>
</gene>
<dbReference type="InterPro" id="IPR023213">
    <property type="entry name" value="CAT-like_dom_sf"/>
</dbReference>
<feature type="domain" description="O-acyltransferase WSD1-like N-terminal" evidence="12">
    <location>
        <begin position="7"/>
        <end position="253"/>
    </location>
</feature>
<evidence type="ECO:0000256" key="6">
    <source>
        <dbReference type="ARBA" id="ARBA00022679"/>
    </source>
</evidence>
<dbReference type="InterPro" id="IPR009721">
    <property type="entry name" value="O-acyltransferase_WSD1_C"/>
</dbReference>
<proteinExistence type="inferred from homology"/>
<dbReference type="InterPro" id="IPR004255">
    <property type="entry name" value="O-acyltransferase_WSD1_N"/>
</dbReference>
<comment type="pathway">
    <text evidence="1 11">Glycerolipid metabolism; triacylglycerol biosynthesis.</text>
</comment>
<evidence type="ECO:0000256" key="4">
    <source>
        <dbReference type="ARBA" id="ARBA00013244"/>
    </source>
</evidence>
<dbReference type="NCBIfam" id="TIGR02946">
    <property type="entry name" value="acyl_WS_DGAT"/>
    <property type="match status" value="1"/>
</dbReference>
<evidence type="ECO:0000256" key="10">
    <source>
        <dbReference type="ARBA" id="ARBA00048109"/>
    </source>
</evidence>
<feature type="domain" description="O-acyltransferase WSD1 C-terminal" evidence="13">
    <location>
        <begin position="295"/>
        <end position="432"/>
    </location>
</feature>
<keyword evidence="9 11" id="KW-0012">Acyltransferase</keyword>
<dbReference type="PANTHER" id="PTHR31650:SF1">
    <property type="entry name" value="WAX ESTER SYNTHASE_DIACYLGLYCEROL ACYLTRANSFERASE 4-RELATED"/>
    <property type="match status" value="1"/>
</dbReference>
<evidence type="ECO:0000313" key="14">
    <source>
        <dbReference type="EMBL" id="GAA0536855.1"/>
    </source>
</evidence>
<dbReference type="Gene3D" id="3.30.559.10">
    <property type="entry name" value="Chloramphenicol acetyltransferase-like domain"/>
    <property type="match status" value="1"/>
</dbReference>
<keyword evidence="7 11" id="KW-0319">Glycerol metabolism</keyword>
<dbReference type="InterPro" id="IPR014292">
    <property type="entry name" value="Acyl_transf_WS/DGAT"/>
</dbReference>
<comment type="similarity">
    <text evidence="3 11">Belongs to the long-chain O-acyltransferase family.</text>
</comment>
<evidence type="ECO:0000256" key="9">
    <source>
        <dbReference type="ARBA" id="ARBA00023315"/>
    </source>
</evidence>
<evidence type="ECO:0000256" key="7">
    <source>
        <dbReference type="ARBA" id="ARBA00022798"/>
    </source>
</evidence>
<evidence type="ECO:0000259" key="12">
    <source>
        <dbReference type="Pfam" id="PF03007"/>
    </source>
</evidence>
<dbReference type="Gene3D" id="3.30.559.30">
    <property type="entry name" value="Nonribosomal peptide synthetase, condensation domain"/>
    <property type="match status" value="1"/>
</dbReference>
<dbReference type="EMBL" id="BAAAHC010000019">
    <property type="protein sequence ID" value="GAA0536855.1"/>
    <property type="molecule type" value="Genomic_DNA"/>
</dbReference>